<evidence type="ECO:0000313" key="3">
    <source>
        <dbReference type="Proteomes" id="UP000299102"/>
    </source>
</evidence>
<keyword evidence="3" id="KW-1185">Reference proteome</keyword>
<evidence type="ECO:0000313" key="2">
    <source>
        <dbReference type="EMBL" id="GBP39382.1"/>
    </source>
</evidence>
<dbReference type="OrthoDB" id="8240057at2759"/>
<gene>
    <name evidence="2" type="ORF">EVAR_95833_1</name>
</gene>
<comment type="caution">
    <text evidence="2">The sequence shown here is derived from an EMBL/GenBank/DDBJ whole genome shotgun (WGS) entry which is preliminary data.</text>
</comment>
<dbReference type="Proteomes" id="UP000299102">
    <property type="component" value="Unassembled WGS sequence"/>
</dbReference>
<dbReference type="EMBL" id="BGZK01000365">
    <property type="protein sequence ID" value="GBP39382.1"/>
    <property type="molecule type" value="Genomic_DNA"/>
</dbReference>
<name>A0A4C1VLT1_EUMVA</name>
<reference evidence="2 3" key="1">
    <citation type="journal article" date="2019" name="Commun. Biol.">
        <title>The bagworm genome reveals a unique fibroin gene that provides high tensile strength.</title>
        <authorList>
            <person name="Kono N."/>
            <person name="Nakamura H."/>
            <person name="Ohtoshi R."/>
            <person name="Tomita M."/>
            <person name="Numata K."/>
            <person name="Arakawa K."/>
        </authorList>
    </citation>
    <scope>NUCLEOTIDE SEQUENCE [LARGE SCALE GENOMIC DNA]</scope>
</reference>
<organism evidence="2 3">
    <name type="scientific">Eumeta variegata</name>
    <name type="common">Bagworm moth</name>
    <name type="synonym">Eumeta japonica</name>
    <dbReference type="NCBI Taxonomy" id="151549"/>
    <lineage>
        <taxon>Eukaryota</taxon>
        <taxon>Metazoa</taxon>
        <taxon>Ecdysozoa</taxon>
        <taxon>Arthropoda</taxon>
        <taxon>Hexapoda</taxon>
        <taxon>Insecta</taxon>
        <taxon>Pterygota</taxon>
        <taxon>Neoptera</taxon>
        <taxon>Endopterygota</taxon>
        <taxon>Lepidoptera</taxon>
        <taxon>Glossata</taxon>
        <taxon>Ditrysia</taxon>
        <taxon>Tineoidea</taxon>
        <taxon>Psychidae</taxon>
        <taxon>Oiketicinae</taxon>
        <taxon>Eumeta</taxon>
    </lineage>
</organism>
<proteinExistence type="predicted"/>
<feature type="compositionally biased region" description="Basic and acidic residues" evidence="1">
    <location>
        <begin position="10"/>
        <end position="23"/>
    </location>
</feature>
<dbReference type="AlphaFoldDB" id="A0A4C1VLT1"/>
<feature type="region of interest" description="Disordered" evidence="1">
    <location>
        <begin position="1"/>
        <end position="26"/>
    </location>
</feature>
<accession>A0A4C1VLT1</accession>
<protein>
    <submittedName>
        <fullName evidence="2">Uncharacterized protein</fullName>
    </submittedName>
</protein>
<evidence type="ECO:0000256" key="1">
    <source>
        <dbReference type="SAM" id="MobiDB-lite"/>
    </source>
</evidence>
<sequence length="168" mass="18769">MPTKAPFSRSKKEQFNCDPERPRCPKKQRRDVFGAGTARVAGRGRAAARAALLTHASRSLLTLHVAVDNLNERDLDGSRRFERELLPRYRIQLGVSRTLQGTHKTLHYCRESKRMKASEQIDDGASTPAAGVTEAMQVDDIIVSISTLDCIDIDCVRRSIIKDTFNSS</sequence>